<sequence>MDLKRSATTITPYANAWRTITQSLRVFVNKIGERRGIKLMTFIDTNSSFNIATEIALAAADRIILPVSE</sequence>
<dbReference type="EMBL" id="CAJOBI010175840">
    <property type="protein sequence ID" value="CAF4907237.1"/>
    <property type="molecule type" value="Genomic_DNA"/>
</dbReference>
<feature type="non-terminal residue" evidence="1">
    <location>
        <position position="69"/>
    </location>
</feature>
<reference evidence="1" key="1">
    <citation type="submission" date="2021-02" db="EMBL/GenBank/DDBJ databases">
        <authorList>
            <person name="Nowell W R."/>
        </authorList>
    </citation>
    <scope>NUCLEOTIDE SEQUENCE</scope>
</reference>
<evidence type="ECO:0000313" key="1">
    <source>
        <dbReference type="EMBL" id="CAF4907237.1"/>
    </source>
</evidence>
<dbReference type="Proteomes" id="UP000676336">
    <property type="component" value="Unassembled WGS sequence"/>
</dbReference>
<accession>A0A8S3CP77</accession>
<protein>
    <submittedName>
        <fullName evidence="1">Uncharacterized protein</fullName>
    </submittedName>
</protein>
<evidence type="ECO:0000313" key="2">
    <source>
        <dbReference type="Proteomes" id="UP000676336"/>
    </source>
</evidence>
<dbReference type="AlphaFoldDB" id="A0A8S3CP77"/>
<proteinExistence type="predicted"/>
<gene>
    <name evidence="1" type="ORF">SMN809_LOCUS52048</name>
</gene>
<name>A0A8S3CP77_9BILA</name>
<organism evidence="1 2">
    <name type="scientific">Rotaria magnacalcarata</name>
    <dbReference type="NCBI Taxonomy" id="392030"/>
    <lineage>
        <taxon>Eukaryota</taxon>
        <taxon>Metazoa</taxon>
        <taxon>Spiralia</taxon>
        <taxon>Gnathifera</taxon>
        <taxon>Rotifera</taxon>
        <taxon>Eurotatoria</taxon>
        <taxon>Bdelloidea</taxon>
        <taxon>Philodinida</taxon>
        <taxon>Philodinidae</taxon>
        <taxon>Rotaria</taxon>
    </lineage>
</organism>
<comment type="caution">
    <text evidence="1">The sequence shown here is derived from an EMBL/GenBank/DDBJ whole genome shotgun (WGS) entry which is preliminary data.</text>
</comment>